<evidence type="ECO:0000313" key="3">
    <source>
        <dbReference type="EMBL" id="KAK0521771.1"/>
    </source>
</evidence>
<dbReference type="Proteomes" id="UP001176521">
    <property type="component" value="Unassembled WGS sequence"/>
</dbReference>
<feature type="chain" id="PRO_5042995239" description="FAS1 domain-containing protein" evidence="1">
    <location>
        <begin position="17"/>
        <end position="312"/>
    </location>
</feature>
<keyword evidence="4" id="KW-1185">Reference proteome</keyword>
<keyword evidence="1" id="KW-0732">Signal</keyword>
<dbReference type="PROSITE" id="PS50213">
    <property type="entry name" value="FAS1"/>
    <property type="match status" value="1"/>
</dbReference>
<protein>
    <recommendedName>
        <fullName evidence="2">FAS1 domain-containing protein</fullName>
    </recommendedName>
</protein>
<dbReference type="SUPFAM" id="SSF82153">
    <property type="entry name" value="FAS1 domain"/>
    <property type="match status" value="1"/>
</dbReference>
<accession>A0AAN6JHD6</accession>
<dbReference type="Gene3D" id="2.30.180.10">
    <property type="entry name" value="FAS1 domain"/>
    <property type="match status" value="1"/>
</dbReference>
<evidence type="ECO:0000313" key="4">
    <source>
        <dbReference type="Proteomes" id="UP001176521"/>
    </source>
</evidence>
<evidence type="ECO:0000256" key="1">
    <source>
        <dbReference type="SAM" id="SignalP"/>
    </source>
</evidence>
<organism evidence="3 4">
    <name type="scientific">Tilletia horrida</name>
    <dbReference type="NCBI Taxonomy" id="155126"/>
    <lineage>
        <taxon>Eukaryota</taxon>
        <taxon>Fungi</taxon>
        <taxon>Dikarya</taxon>
        <taxon>Basidiomycota</taxon>
        <taxon>Ustilaginomycotina</taxon>
        <taxon>Exobasidiomycetes</taxon>
        <taxon>Tilletiales</taxon>
        <taxon>Tilletiaceae</taxon>
        <taxon>Tilletia</taxon>
    </lineage>
</organism>
<reference evidence="3" key="1">
    <citation type="journal article" date="2023" name="PhytoFront">
        <title>Draft Genome Resources of Seven Strains of Tilletia horrida, Causal Agent of Kernel Smut of Rice.</title>
        <authorList>
            <person name="Khanal S."/>
            <person name="Antony Babu S."/>
            <person name="Zhou X.G."/>
        </authorList>
    </citation>
    <scope>NUCLEOTIDE SEQUENCE</scope>
    <source>
        <strain evidence="3">TX3</strain>
    </source>
</reference>
<feature type="signal peptide" evidence="1">
    <location>
        <begin position="1"/>
        <end position="16"/>
    </location>
</feature>
<proteinExistence type="predicted"/>
<dbReference type="PROSITE" id="PS51257">
    <property type="entry name" value="PROKAR_LIPOPROTEIN"/>
    <property type="match status" value="1"/>
</dbReference>
<dbReference type="EMBL" id="JAPDMQ010000641">
    <property type="protein sequence ID" value="KAK0521771.1"/>
    <property type="molecule type" value="Genomic_DNA"/>
</dbReference>
<comment type="caution">
    <text evidence="3">The sequence shown here is derived from an EMBL/GenBank/DDBJ whole genome shotgun (WGS) entry which is preliminary data.</text>
</comment>
<gene>
    <name evidence="3" type="ORF">OC842_006672</name>
</gene>
<feature type="non-terminal residue" evidence="3">
    <location>
        <position position="312"/>
    </location>
</feature>
<feature type="domain" description="FAS1" evidence="2">
    <location>
        <begin position="86"/>
        <end position="297"/>
    </location>
</feature>
<name>A0AAN6JHD6_9BASI</name>
<dbReference type="AlphaFoldDB" id="A0AAN6JHD6"/>
<sequence length="312" mass="33941">MRVLSSSLALVAAAAAAVVAVVGCGGAAGVSGAPSPQQQHLFSLASTVTQSPLPDLLPPKFDLGLGHHHHHHDHSHDHDHEDEDDKRSIWEIINASPHFSQLAHVLNYSSDATKERLNSTTSKHALTLFAPVNWRRDNPHRGHDDHDHDHDHAPIDHRAAPALTLWDALFTQTTALHSTSSKGNDDDKEKERHRRALAHIIDLVLSYHIVTPGPGEPDALKVADLSQNSSVASELQFNSANPATKYIGKVFAGQPLRIRVGKSLLPIPGVYLNFYSRVVKGDITASNGIIHAVRFPLFVPPSVLQGLFYGVQ</sequence>
<dbReference type="InterPro" id="IPR000782">
    <property type="entry name" value="FAS1_domain"/>
</dbReference>
<evidence type="ECO:0000259" key="2">
    <source>
        <dbReference type="PROSITE" id="PS50213"/>
    </source>
</evidence>
<dbReference type="InterPro" id="IPR036378">
    <property type="entry name" value="FAS1_dom_sf"/>
</dbReference>